<accession>A0A3E2GYN3</accession>
<comment type="caution">
    <text evidence="14">The sequence shown here is derived from an EMBL/GenBank/DDBJ whole genome shotgun (WGS) entry which is preliminary data.</text>
</comment>
<dbReference type="GO" id="GO:0050178">
    <property type="term" value="F:phenylpyruvate tautomerase activity"/>
    <property type="evidence" value="ECO:0007669"/>
    <property type="project" value="UniProtKB-EC"/>
</dbReference>
<dbReference type="OrthoDB" id="255819at2759"/>
<evidence type="ECO:0000313" key="15">
    <source>
        <dbReference type="Proteomes" id="UP000258309"/>
    </source>
</evidence>
<feature type="non-terminal residue" evidence="14">
    <location>
        <position position="347"/>
    </location>
</feature>
<evidence type="ECO:0000256" key="11">
    <source>
        <dbReference type="ARBA" id="ARBA00041912"/>
    </source>
</evidence>
<reference evidence="14 15" key="1">
    <citation type="submission" date="2018-05" db="EMBL/GenBank/DDBJ databases">
        <title>Draft genome sequence of Scytalidium lignicola DSM 105466, a ubiquitous saprotrophic fungus.</title>
        <authorList>
            <person name="Buettner E."/>
            <person name="Gebauer A.M."/>
            <person name="Hofrichter M."/>
            <person name="Liers C."/>
            <person name="Kellner H."/>
        </authorList>
    </citation>
    <scope>NUCLEOTIDE SEQUENCE [LARGE SCALE GENOMIC DNA]</scope>
    <source>
        <strain evidence="14 15">DSM 105466</strain>
    </source>
</reference>
<dbReference type="GO" id="GO:0005576">
    <property type="term" value="C:extracellular region"/>
    <property type="evidence" value="ECO:0007669"/>
    <property type="project" value="UniProtKB-SubCell"/>
</dbReference>
<dbReference type="EC" id="5.3.2.1" evidence="9"/>
<proteinExistence type="inferred from homology"/>
<evidence type="ECO:0000256" key="12">
    <source>
        <dbReference type="ARBA" id="ARBA00042730"/>
    </source>
</evidence>
<dbReference type="EC" id="5.3.3.12" evidence="8"/>
<gene>
    <name evidence="14" type="ORF">B7463_g10118</name>
</gene>
<evidence type="ECO:0000256" key="9">
    <source>
        <dbReference type="ARBA" id="ARBA00039086"/>
    </source>
</evidence>
<name>A0A3E2GYN3_SCYLI</name>
<comment type="catalytic activity">
    <reaction evidence="7">
        <text>L-dopachrome = 5,6-dihydroxyindole-2-carboxylate</text>
        <dbReference type="Rhea" id="RHEA:13041"/>
        <dbReference type="ChEBI" id="CHEBI:16875"/>
        <dbReference type="ChEBI" id="CHEBI:57509"/>
        <dbReference type="EC" id="5.3.3.12"/>
    </reaction>
</comment>
<feature type="compositionally biased region" description="Pro residues" evidence="13">
    <location>
        <begin position="292"/>
        <end position="303"/>
    </location>
</feature>
<comment type="similarity">
    <text evidence="2">Belongs to the MIF family.</text>
</comment>
<protein>
    <recommendedName>
        <fullName evidence="12">L-dopachrome isomerase</fullName>
        <ecNumber evidence="9">5.3.2.1</ecNumber>
        <ecNumber evidence="8">5.3.3.12</ecNumber>
    </recommendedName>
    <alternativeName>
        <fullName evidence="10">L-dopachrome tautomerase</fullName>
    </alternativeName>
    <alternativeName>
        <fullName evidence="11">Phenylpyruvate tautomerase</fullName>
    </alternativeName>
</protein>
<evidence type="ECO:0000256" key="2">
    <source>
        <dbReference type="ARBA" id="ARBA00005851"/>
    </source>
</evidence>
<keyword evidence="5" id="KW-0413">Isomerase</keyword>
<dbReference type="GO" id="GO:0004167">
    <property type="term" value="F:dopachrome isomerase activity"/>
    <property type="evidence" value="ECO:0007669"/>
    <property type="project" value="UniProtKB-EC"/>
</dbReference>
<evidence type="ECO:0000256" key="10">
    <source>
        <dbReference type="ARBA" id="ARBA00041631"/>
    </source>
</evidence>
<feature type="non-terminal residue" evidence="14">
    <location>
        <position position="1"/>
    </location>
</feature>
<dbReference type="EMBL" id="NCSJ02000276">
    <property type="protein sequence ID" value="RFU26208.1"/>
    <property type="molecule type" value="Genomic_DNA"/>
</dbReference>
<organism evidence="14 15">
    <name type="scientific">Scytalidium lignicola</name>
    <name type="common">Hyphomycete</name>
    <dbReference type="NCBI Taxonomy" id="5539"/>
    <lineage>
        <taxon>Eukaryota</taxon>
        <taxon>Fungi</taxon>
        <taxon>Dikarya</taxon>
        <taxon>Ascomycota</taxon>
        <taxon>Pezizomycotina</taxon>
        <taxon>Leotiomycetes</taxon>
        <taxon>Leotiomycetes incertae sedis</taxon>
        <taxon>Scytalidium</taxon>
    </lineage>
</organism>
<evidence type="ECO:0000256" key="1">
    <source>
        <dbReference type="ARBA" id="ARBA00004613"/>
    </source>
</evidence>
<comment type="catalytic activity">
    <reaction evidence="6">
        <text>3-phenylpyruvate = enol-phenylpyruvate</text>
        <dbReference type="Rhea" id="RHEA:17097"/>
        <dbReference type="ChEBI" id="CHEBI:16815"/>
        <dbReference type="ChEBI" id="CHEBI:18005"/>
        <dbReference type="EC" id="5.3.2.1"/>
    </reaction>
</comment>
<dbReference type="PANTHER" id="PTHR11954:SF6">
    <property type="entry name" value="MACROPHAGE MIGRATION INHIBITORY FACTOR"/>
    <property type="match status" value="1"/>
</dbReference>
<comment type="subcellular location">
    <subcellularLocation>
        <location evidence="1">Secreted</location>
    </subcellularLocation>
</comment>
<evidence type="ECO:0000256" key="6">
    <source>
        <dbReference type="ARBA" id="ARBA00036735"/>
    </source>
</evidence>
<dbReference type="Pfam" id="PF01187">
    <property type="entry name" value="MIF"/>
    <property type="match status" value="1"/>
</dbReference>
<keyword evidence="15" id="KW-1185">Reference proteome</keyword>
<dbReference type="PANTHER" id="PTHR11954">
    <property type="entry name" value="D-DOPACHROME DECARBOXYLASE"/>
    <property type="match status" value="1"/>
</dbReference>
<dbReference type="OMA" id="EDCAGWK"/>
<evidence type="ECO:0000256" key="5">
    <source>
        <dbReference type="ARBA" id="ARBA00023235"/>
    </source>
</evidence>
<feature type="region of interest" description="Disordered" evidence="13">
    <location>
        <begin position="266"/>
        <end position="330"/>
    </location>
</feature>
<evidence type="ECO:0000256" key="7">
    <source>
        <dbReference type="ARBA" id="ARBA00036823"/>
    </source>
</evidence>
<evidence type="ECO:0000256" key="13">
    <source>
        <dbReference type="SAM" id="MobiDB-lite"/>
    </source>
</evidence>
<keyword evidence="3" id="KW-0202">Cytokine</keyword>
<keyword evidence="4" id="KW-0964">Secreted</keyword>
<dbReference type="SUPFAM" id="SSF55331">
    <property type="entry name" value="Tautomerase/MIF"/>
    <property type="match status" value="1"/>
</dbReference>
<dbReference type="Gene3D" id="3.30.429.10">
    <property type="entry name" value="Macrophage Migration Inhibitory Factor"/>
    <property type="match status" value="1"/>
</dbReference>
<dbReference type="AlphaFoldDB" id="A0A3E2GYN3"/>
<dbReference type="STRING" id="5539.A0A3E2GYN3"/>
<evidence type="ECO:0000313" key="14">
    <source>
        <dbReference type="EMBL" id="RFU26208.1"/>
    </source>
</evidence>
<feature type="region of interest" description="Disordered" evidence="13">
    <location>
        <begin position="65"/>
        <end position="92"/>
    </location>
</feature>
<evidence type="ECO:0000256" key="4">
    <source>
        <dbReference type="ARBA" id="ARBA00022525"/>
    </source>
</evidence>
<sequence>MKDSETTLDCIDCPESIESQKTDFMADKMQMGILPGIALPPSPVESIDLDQFPTISTIHMEEQNHKEHPNGFPTEDPVGYPEIKPSKRQGFGRRRGKSCAEIFGRREPIISPQVPIIPSQLPIISPRERISQESIVAADIRTNVIIYDEYTLIQRISSCLSTCYQRPESSILITIAHSACMVLGGNYDPAYAMNISALPSLVEANTNKKNAPLLQAAMKEALGVVPERGIIRFIPVPEENYAINGKTIAEEIEDLRIETIGENSTANAGSLRCGRNASKKTKRSMPNLRNMYPPPDIPLPPTPSVSGGAPIPPIPAVPVEKSPLDRKADKVRRLGRRKSFITMVFGR</sequence>
<evidence type="ECO:0000256" key="3">
    <source>
        <dbReference type="ARBA" id="ARBA00022514"/>
    </source>
</evidence>
<evidence type="ECO:0000256" key="8">
    <source>
        <dbReference type="ARBA" id="ARBA00038932"/>
    </source>
</evidence>
<dbReference type="Proteomes" id="UP000258309">
    <property type="component" value="Unassembled WGS sequence"/>
</dbReference>
<dbReference type="InterPro" id="IPR014347">
    <property type="entry name" value="Tautomerase/MIF_sf"/>
</dbReference>
<dbReference type="InterPro" id="IPR001398">
    <property type="entry name" value="Macrophage_inhib_fac"/>
</dbReference>